<reference evidence="1 2" key="1">
    <citation type="submission" date="2016-07" db="EMBL/GenBank/DDBJ databases">
        <title>Genomic analysis of zinc-resistant bacterium Mucilaginibacter pedocola TBZ30.</title>
        <authorList>
            <person name="Huang J."/>
            <person name="Tang J."/>
        </authorList>
    </citation>
    <scope>NUCLEOTIDE SEQUENCE [LARGE SCALE GENOMIC DNA]</scope>
    <source>
        <strain evidence="1 2">TBZ30</strain>
    </source>
</reference>
<organism evidence="1 2">
    <name type="scientific">Mucilaginibacter pedocola</name>
    <dbReference type="NCBI Taxonomy" id="1792845"/>
    <lineage>
        <taxon>Bacteria</taxon>
        <taxon>Pseudomonadati</taxon>
        <taxon>Bacteroidota</taxon>
        <taxon>Sphingobacteriia</taxon>
        <taxon>Sphingobacteriales</taxon>
        <taxon>Sphingobacteriaceae</taxon>
        <taxon>Mucilaginibacter</taxon>
    </lineage>
</organism>
<accession>A0A1S9P8U5</accession>
<evidence type="ECO:0000313" key="1">
    <source>
        <dbReference type="EMBL" id="OOQ57362.1"/>
    </source>
</evidence>
<evidence type="ECO:0000313" key="2">
    <source>
        <dbReference type="Proteomes" id="UP000189739"/>
    </source>
</evidence>
<sequence>MTKVLINRRTSPKSPISHCRDKGFKRKSIIQKKLQNLGIRMQYKGATNAESIIQSLTAVDTPGFARFKKSKIAQRILLLSVFINEKFEQPNRYSGNDRLVFDQFKALTEEQRTTTINTLRFKMDGL</sequence>
<gene>
    <name evidence="1" type="ORF">BC343_14760</name>
</gene>
<dbReference type="EMBL" id="MBTF01000036">
    <property type="protein sequence ID" value="OOQ57362.1"/>
    <property type="molecule type" value="Genomic_DNA"/>
</dbReference>
<dbReference type="Proteomes" id="UP000189739">
    <property type="component" value="Unassembled WGS sequence"/>
</dbReference>
<dbReference type="AlphaFoldDB" id="A0A1S9P8U5"/>
<keyword evidence="2" id="KW-1185">Reference proteome</keyword>
<comment type="caution">
    <text evidence="1">The sequence shown here is derived from an EMBL/GenBank/DDBJ whole genome shotgun (WGS) entry which is preliminary data.</text>
</comment>
<protein>
    <submittedName>
        <fullName evidence="1">Uncharacterized protein</fullName>
    </submittedName>
</protein>
<name>A0A1S9P8U5_9SPHI</name>
<proteinExistence type="predicted"/>